<dbReference type="Pfam" id="PF03881">
    <property type="entry name" value="Fructosamin_kin"/>
    <property type="match status" value="1"/>
</dbReference>
<dbReference type="EMBL" id="VFPH01000002">
    <property type="protein sequence ID" value="TQM37525.1"/>
    <property type="molecule type" value="Genomic_DNA"/>
</dbReference>
<accession>A0A543FUK8</accession>
<proteinExistence type="predicted"/>
<feature type="compositionally biased region" description="Basic residues" evidence="1">
    <location>
        <begin position="218"/>
        <end position="227"/>
    </location>
</feature>
<comment type="caution">
    <text evidence="2">The sequence shown here is derived from an EMBL/GenBank/DDBJ whole genome shotgun (WGS) entry which is preliminary data.</text>
</comment>
<dbReference type="Gene3D" id="1.20.1270.240">
    <property type="match status" value="1"/>
</dbReference>
<keyword evidence="3" id="KW-1185">Reference proteome</keyword>
<sequence>MTVLGVVVRGRVSLGGGAARVGLADGRTVVVKEGDRAAIAAEAAGLRWLDEAGGAPVPAVLESDGGRLVTELVPSGSPDARAADELGRALARTHAAGAPAFGAAPPGGPADARIGAAPMRNAPAPSWPEWYAADRLVPYLRTARDAGTLSADDARVIEAVADPLPALAGPAEPPARLHGDLWSGNVLWSPAGAVLIDPAAHGGHRETDLAMADAASHARARRGRTCRRSGAAPRGGGSQRRKEVTAPGRALLLSPGVIINKGNQYVQQASGILLLNVMPSIWNDRNLNISGDLSKHFLIHVRKQVGRPRYSQDGQRQSSGIDQGCSVVAIVSCEGAVELKTCTHGARLLKVSGIDRQVLKCDRFRIEGCAVKE</sequence>
<evidence type="ECO:0000313" key="3">
    <source>
        <dbReference type="Proteomes" id="UP000319818"/>
    </source>
</evidence>
<keyword evidence="2" id="KW-0418">Kinase</keyword>
<dbReference type="Gene3D" id="3.30.200.20">
    <property type="entry name" value="Phosphorylase Kinase, domain 1"/>
    <property type="match status" value="1"/>
</dbReference>
<dbReference type="PANTHER" id="PTHR12149">
    <property type="entry name" value="FRUCTOSAMINE 3 KINASE-RELATED PROTEIN"/>
    <property type="match status" value="1"/>
</dbReference>
<dbReference type="SUPFAM" id="SSF56112">
    <property type="entry name" value="Protein kinase-like (PK-like)"/>
    <property type="match status" value="1"/>
</dbReference>
<organism evidence="2 3">
    <name type="scientific">Pseudonocardia cypriaca</name>
    <dbReference type="NCBI Taxonomy" id="882449"/>
    <lineage>
        <taxon>Bacteria</taxon>
        <taxon>Bacillati</taxon>
        <taxon>Actinomycetota</taxon>
        <taxon>Actinomycetes</taxon>
        <taxon>Pseudonocardiales</taxon>
        <taxon>Pseudonocardiaceae</taxon>
        <taxon>Pseudonocardia</taxon>
    </lineage>
</organism>
<evidence type="ECO:0000313" key="2">
    <source>
        <dbReference type="EMBL" id="TQM37525.1"/>
    </source>
</evidence>
<dbReference type="AlphaFoldDB" id="A0A543FUK8"/>
<dbReference type="Gene3D" id="1.10.510.10">
    <property type="entry name" value="Transferase(Phosphotransferase) domain 1"/>
    <property type="match status" value="1"/>
</dbReference>
<protein>
    <submittedName>
        <fullName evidence="2">Fructosamine kinase</fullName>
    </submittedName>
</protein>
<dbReference type="GO" id="GO:0016301">
    <property type="term" value="F:kinase activity"/>
    <property type="evidence" value="ECO:0007669"/>
    <property type="project" value="UniProtKB-KW"/>
</dbReference>
<evidence type="ECO:0000256" key="1">
    <source>
        <dbReference type="SAM" id="MobiDB-lite"/>
    </source>
</evidence>
<dbReference type="InterPro" id="IPR011009">
    <property type="entry name" value="Kinase-like_dom_sf"/>
</dbReference>
<gene>
    <name evidence="2" type="ORF">FB388_4740</name>
</gene>
<dbReference type="Proteomes" id="UP000319818">
    <property type="component" value="Unassembled WGS sequence"/>
</dbReference>
<keyword evidence="2" id="KW-0808">Transferase</keyword>
<feature type="region of interest" description="Disordered" evidence="1">
    <location>
        <begin position="212"/>
        <end position="246"/>
    </location>
</feature>
<dbReference type="PANTHER" id="PTHR12149:SF8">
    <property type="entry name" value="PROTEIN-RIBULOSAMINE 3-KINASE"/>
    <property type="match status" value="1"/>
</dbReference>
<feature type="region of interest" description="Disordered" evidence="1">
    <location>
        <begin position="98"/>
        <end position="117"/>
    </location>
</feature>
<dbReference type="InterPro" id="IPR016477">
    <property type="entry name" value="Fructo-/Ketosamine-3-kinase"/>
</dbReference>
<name>A0A543FUK8_9PSEU</name>
<reference evidence="2 3" key="1">
    <citation type="submission" date="2019-06" db="EMBL/GenBank/DDBJ databases">
        <title>Sequencing the genomes of 1000 actinobacteria strains.</title>
        <authorList>
            <person name="Klenk H.-P."/>
        </authorList>
    </citation>
    <scope>NUCLEOTIDE SEQUENCE [LARGE SCALE GENOMIC DNA]</scope>
    <source>
        <strain evidence="2 3">DSM 45511</strain>
    </source>
</reference>